<evidence type="ECO:0000313" key="2">
    <source>
        <dbReference type="EMBL" id="OCT81171.1"/>
    </source>
</evidence>
<dbReference type="PANTHER" id="PTHR21301">
    <property type="entry name" value="REVERSE TRANSCRIPTASE"/>
    <property type="match status" value="1"/>
</dbReference>
<dbReference type="PANTHER" id="PTHR21301:SF12">
    <property type="match status" value="1"/>
</dbReference>
<evidence type="ECO:0000313" key="3">
    <source>
        <dbReference type="Proteomes" id="UP000694892"/>
    </source>
</evidence>
<evidence type="ECO:0008006" key="4">
    <source>
        <dbReference type="Google" id="ProtNLM"/>
    </source>
</evidence>
<dbReference type="Proteomes" id="UP000694892">
    <property type="component" value="Chromosome 5L"/>
</dbReference>
<accession>A0A974CYJ7</accession>
<dbReference type="AlphaFoldDB" id="A0A974CYJ7"/>
<organism evidence="2 3">
    <name type="scientific">Xenopus laevis</name>
    <name type="common">African clawed frog</name>
    <dbReference type="NCBI Taxonomy" id="8355"/>
    <lineage>
        <taxon>Eukaryota</taxon>
        <taxon>Metazoa</taxon>
        <taxon>Chordata</taxon>
        <taxon>Craniata</taxon>
        <taxon>Vertebrata</taxon>
        <taxon>Euteleostomi</taxon>
        <taxon>Amphibia</taxon>
        <taxon>Batrachia</taxon>
        <taxon>Anura</taxon>
        <taxon>Pipoidea</taxon>
        <taxon>Pipidae</taxon>
        <taxon>Xenopodinae</taxon>
        <taxon>Xenopus</taxon>
        <taxon>Xenopus</taxon>
    </lineage>
</organism>
<dbReference type="EMBL" id="CM004474">
    <property type="protein sequence ID" value="OCT81171.1"/>
    <property type="molecule type" value="Genomic_DNA"/>
</dbReference>
<sequence>MGINRSNLLSDPPQKKTKKRSKVEQNTVGYSITSIVYKHWEILDNDIQFGNLFKENPLFSYKWARSLGKQLTKTDFIESDSRQPTFFGTPQNSTYPCLGLFTCPCGKAYVGKTKRQVKTRIGEHKRSIDNCDLDKMKYVTPISRHFKTHGHNSKQLRWLMLQEVLWIERLNTLAPMGLNEELSYSCFY</sequence>
<dbReference type="CDD" id="cd10442">
    <property type="entry name" value="GIY-YIG_PLEs"/>
    <property type="match status" value="1"/>
</dbReference>
<feature type="region of interest" description="Disordered" evidence="1">
    <location>
        <begin position="1"/>
        <end position="22"/>
    </location>
</feature>
<evidence type="ECO:0000256" key="1">
    <source>
        <dbReference type="SAM" id="MobiDB-lite"/>
    </source>
</evidence>
<gene>
    <name evidence="2" type="ORF">XELAEV_18027984mg</name>
</gene>
<reference evidence="3" key="1">
    <citation type="journal article" date="2016" name="Nature">
        <title>Genome evolution in the allotetraploid frog Xenopus laevis.</title>
        <authorList>
            <person name="Session A.M."/>
            <person name="Uno Y."/>
            <person name="Kwon T."/>
            <person name="Chapman J.A."/>
            <person name="Toyoda A."/>
            <person name="Takahashi S."/>
            <person name="Fukui A."/>
            <person name="Hikosaka A."/>
            <person name="Suzuki A."/>
            <person name="Kondo M."/>
            <person name="van Heeringen S.J."/>
            <person name="Quigley I."/>
            <person name="Heinz S."/>
            <person name="Ogino H."/>
            <person name="Ochi H."/>
            <person name="Hellsten U."/>
            <person name="Lyons J.B."/>
            <person name="Simakov O."/>
            <person name="Putnam N."/>
            <person name="Stites J."/>
            <person name="Kuroki Y."/>
            <person name="Tanaka T."/>
            <person name="Michiue T."/>
            <person name="Watanabe M."/>
            <person name="Bogdanovic O."/>
            <person name="Lister R."/>
            <person name="Georgiou G."/>
            <person name="Paranjpe S.S."/>
            <person name="van Kruijsbergen I."/>
            <person name="Shu S."/>
            <person name="Carlson J."/>
            <person name="Kinoshita T."/>
            <person name="Ohta Y."/>
            <person name="Mawaribuchi S."/>
            <person name="Jenkins J."/>
            <person name="Grimwood J."/>
            <person name="Schmutz J."/>
            <person name="Mitros T."/>
            <person name="Mozaffari S.V."/>
            <person name="Suzuki Y."/>
            <person name="Haramoto Y."/>
            <person name="Yamamoto T.S."/>
            <person name="Takagi C."/>
            <person name="Heald R."/>
            <person name="Miller K."/>
            <person name="Haudenschild C."/>
            <person name="Kitzman J."/>
            <person name="Nakayama T."/>
            <person name="Izutsu Y."/>
            <person name="Robert J."/>
            <person name="Fortriede J."/>
            <person name="Burns K."/>
            <person name="Lotay V."/>
            <person name="Karimi K."/>
            <person name="Yasuoka Y."/>
            <person name="Dichmann D.S."/>
            <person name="Flajnik M.F."/>
            <person name="Houston D.W."/>
            <person name="Shendure J."/>
            <person name="DuPasquier L."/>
            <person name="Vize P.D."/>
            <person name="Zorn A.M."/>
            <person name="Ito M."/>
            <person name="Marcotte E.M."/>
            <person name="Wallingford J.B."/>
            <person name="Ito Y."/>
            <person name="Asashima M."/>
            <person name="Ueno N."/>
            <person name="Matsuda Y."/>
            <person name="Veenstra G.J."/>
            <person name="Fujiyama A."/>
            <person name="Harland R.M."/>
            <person name="Taira M."/>
            <person name="Rokhsar D.S."/>
        </authorList>
    </citation>
    <scope>NUCLEOTIDE SEQUENCE [LARGE SCALE GENOMIC DNA]</scope>
    <source>
        <strain evidence="3">J</strain>
    </source>
</reference>
<proteinExistence type="predicted"/>
<protein>
    <recommendedName>
        <fullName evidence="4">GIY-YIG domain-containing protein</fullName>
    </recommendedName>
</protein>
<name>A0A974CYJ7_XENLA</name>